<dbReference type="InterPro" id="IPR057326">
    <property type="entry name" value="KR_dom"/>
</dbReference>
<dbReference type="InterPro" id="IPR036291">
    <property type="entry name" value="NAD(P)-bd_dom_sf"/>
</dbReference>
<evidence type="ECO:0000256" key="1">
    <source>
        <dbReference type="ARBA" id="ARBA00012480"/>
    </source>
</evidence>
<gene>
    <name evidence="11" type="ORF">O3M35_004661</name>
</gene>
<comment type="caution">
    <text evidence="11">The sequence shown here is derived from an EMBL/GenBank/DDBJ whole genome shotgun (WGS) entry which is preliminary data.</text>
</comment>
<evidence type="ECO:0000256" key="5">
    <source>
        <dbReference type="ARBA" id="ARBA00022553"/>
    </source>
</evidence>
<sequence length="1548" mass="172712">MISPLVKWNHTEHWYVPTYKSQKMIKAGERSVNISLKEEEMEYIAGHCVDGRNLFPATGYLWLVWDTLSMLRGKSFFEMPVVFENVRFHRATNLTKDGSIDFIVVIQKVSGKFEIVESGTAIVTGKTYIPEDVNEEMINICAKETPDEFVLSSKDIYKELRLRGYQYKGLFRSLTNLTLDASCGKITWHNNWVTFMDNMLQLKILSVDTRSLYVPTAIDRLTVDPKHHLQLTGQLPADNKDMDVYYYKHLDVVKSGGIEIRGIQANSISRKKRLSEAVLEKNIFVPYHETEEVYTIDQIVRIMTQIVLENEETISTKVVEYSAHPIQILAPIVAQVLSDLPLIQPDITVLSTGTNPQLDDLPPEIAVEDKKISSSKAVLIAVASDLTQEEKTEILQNCLSILKDGGFIITNEALGTTFDMEGLITVASYPCNQRSIILLRKAPLIDITQSEILKFDSDNFAWVANLQKLISSKDTKRVIIYSEKQKYNGLLGFMNCLRKEGDGKKARGVLIMDENLPEFSIDNDIFTDMLKKDLAVNVYKNGAWGTYRHLKIDPHKLVKAKYAYVNVGTRGDLSSLAWYQGNLSTRIRGYKGSQLVNVQYCALNFRDIMLATNKLNPDVITASRIEQECVIGFEYAGFIEDGTAVIGFCENRGMCTQVIPTYDFIWEVPDCLTLEEAATIPVVYGTVIYGFFVQGCIKKGDTVLIHSGTGGVGQAAINIALYVGCRVLTTVGTPEKRQFIKDHFPQIAEEDIGNSRDTSFEQMVMKSTNGRGVDIVLNSLADDKLFASVRCLAKGGRFLEIGKFDISKNTQLGMDLFRKGASFHGVMLDGIYDSSEDTRVSIKNMMKEFLEKGVLKPLNRTVFNRDQLEQAFRYMATGKHMGKVLIKVFDLPPEQIISQKNVIEAKARFHCLDDKSYIVAGGLGGFGLELSDWLVLRGCKNLILNSRKGVVNGYQSMRINIWREYGANVQISTDDITCEEGARNLLLNAAKHGPVGGIFNLAVVLSDGLFENMSEETFNVSAGPKARATVYLDKLSRQLCPELDHFVVFSSVSCGRGNLGQTNYGFSNSVMERVMEARREDNLPALAIQWGAVGDVGLVANMNDQNIEVVIGGTLQQPISNCLQVLDTFLCQPEAIVSSVVVAEKKSSSSANNIVDTVVNILGLTDLKNVSQHSTLAEIGMDSMMAVEIKQTLEREFEVFLSPQDIRSMTFAKLHEISAARESGTALETGATAEETKENIIDLNLLINLIGEEPAVFEPCIRLNSAISSDTPCQHKTFLIPGIEGSPVIMEGVAKVLCSETYGIVFDYKKGNESIEDIAKDVYDVILEDVKKRGTFNIVGYSYGGVVALHTTYLLELAGFTGKLLLIDSSQELMKELLVAIIGKDDDLLQQKLVLRGVDLLIPKKKTLFEKELEKAKTLDERLDLIISFGEGEVKLSPQYQRDILFSLYKRIKSTQFYNGFPDHVLQSNVSLIRPLVATLPISDDYGLSKYCKNEVEVHYAEGNHLTIMANQKVGELVNTIFGYEQIDTDKTKNIFLPPNANHIKGIN</sequence>
<evidence type="ECO:0000256" key="6">
    <source>
        <dbReference type="ARBA" id="ARBA00022679"/>
    </source>
</evidence>
<dbReference type="InterPro" id="IPR011032">
    <property type="entry name" value="GroES-like_sf"/>
</dbReference>
<dbReference type="InterPro" id="IPR001031">
    <property type="entry name" value="Thioesterase"/>
</dbReference>
<dbReference type="GO" id="GO:0016297">
    <property type="term" value="F:fatty acyl-[ACP] hydrolase activity"/>
    <property type="evidence" value="ECO:0007669"/>
    <property type="project" value="UniProtKB-EC"/>
</dbReference>
<dbReference type="CDD" id="cd08954">
    <property type="entry name" value="KR_1_FAS_SDR_x"/>
    <property type="match status" value="1"/>
</dbReference>
<accession>A0AAW1CLF9</accession>
<evidence type="ECO:0000313" key="11">
    <source>
        <dbReference type="EMBL" id="KAK9497322.1"/>
    </source>
</evidence>
<keyword evidence="12" id="KW-1185">Reference proteome</keyword>
<dbReference type="Gene3D" id="3.40.50.720">
    <property type="entry name" value="NAD(P)-binding Rossmann-like Domain"/>
    <property type="match status" value="1"/>
</dbReference>
<dbReference type="CDD" id="cd05195">
    <property type="entry name" value="enoyl_red"/>
    <property type="match status" value="1"/>
</dbReference>
<dbReference type="EMBL" id="JAPXFL010000015">
    <property type="protein sequence ID" value="KAK9497322.1"/>
    <property type="molecule type" value="Genomic_DNA"/>
</dbReference>
<dbReference type="PROSITE" id="PS52019">
    <property type="entry name" value="PKS_MFAS_DH"/>
    <property type="match status" value="1"/>
</dbReference>
<dbReference type="InterPro" id="IPR050091">
    <property type="entry name" value="PKS_NRPS_Biosynth_Enz"/>
</dbReference>
<evidence type="ECO:0000259" key="9">
    <source>
        <dbReference type="PROSITE" id="PS50075"/>
    </source>
</evidence>
<dbReference type="Gene3D" id="1.10.1200.10">
    <property type="entry name" value="ACP-like"/>
    <property type="match status" value="1"/>
</dbReference>
<dbReference type="GO" id="GO:0006633">
    <property type="term" value="P:fatty acid biosynthetic process"/>
    <property type="evidence" value="ECO:0007669"/>
    <property type="project" value="TreeGrafter"/>
</dbReference>
<dbReference type="Pfam" id="PF00975">
    <property type="entry name" value="Thioesterase"/>
    <property type="match status" value="1"/>
</dbReference>
<dbReference type="InterPro" id="IPR042104">
    <property type="entry name" value="PKS_dehydratase_sf"/>
</dbReference>
<feature type="region of interest" description="C-terminal hotdog fold" evidence="8">
    <location>
        <begin position="148"/>
        <end position="277"/>
    </location>
</feature>
<dbReference type="GO" id="GO:0016491">
    <property type="term" value="F:oxidoreductase activity"/>
    <property type="evidence" value="ECO:0007669"/>
    <property type="project" value="InterPro"/>
</dbReference>
<keyword evidence="4" id="KW-0596">Phosphopantetheine</keyword>
<dbReference type="Gene3D" id="3.40.50.1820">
    <property type="entry name" value="alpha/beta hydrolase"/>
    <property type="match status" value="1"/>
</dbReference>
<dbReference type="GO" id="GO:0031177">
    <property type="term" value="F:phosphopantetheine binding"/>
    <property type="evidence" value="ECO:0007669"/>
    <property type="project" value="InterPro"/>
</dbReference>
<dbReference type="SMART" id="SM00822">
    <property type="entry name" value="PKS_KR"/>
    <property type="match status" value="1"/>
</dbReference>
<evidence type="ECO:0000256" key="2">
    <source>
        <dbReference type="ARBA" id="ARBA00012873"/>
    </source>
</evidence>
<dbReference type="InterPro" id="IPR020843">
    <property type="entry name" value="ER"/>
</dbReference>
<dbReference type="Proteomes" id="UP001461498">
    <property type="component" value="Unassembled WGS sequence"/>
</dbReference>
<keyword evidence="6" id="KW-0808">Transferase</keyword>
<keyword evidence="5" id="KW-0597">Phosphoprotein</keyword>
<evidence type="ECO:0000256" key="8">
    <source>
        <dbReference type="PROSITE-ProRule" id="PRU01363"/>
    </source>
</evidence>
<feature type="domain" description="PKS/mFAS DH" evidence="10">
    <location>
        <begin position="13"/>
        <end position="277"/>
    </location>
</feature>
<dbReference type="SUPFAM" id="SSF53474">
    <property type="entry name" value="alpha/beta-Hydrolases"/>
    <property type="match status" value="1"/>
</dbReference>
<feature type="active site" description="Proton donor; for dehydratase activity" evidence="8">
    <location>
        <position position="197"/>
    </location>
</feature>
<dbReference type="InterPro" id="IPR036736">
    <property type="entry name" value="ACP-like_sf"/>
</dbReference>
<evidence type="ECO:0000259" key="10">
    <source>
        <dbReference type="PROSITE" id="PS52019"/>
    </source>
</evidence>
<name>A0AAW1CLF9_9HEMI</name>
<feature type="active site" description="Proton acceptor; for dehydratase activity" evidence="8">
    <location>
        <position position="47"/>
    </location>
</feature>
<dbReference type="FunFam" id="1.10.1200.10:FF:000013">
    <property type="entry name" value="Fatty acid synthase"/>
    <property type="match status" value="1"/>
</dbReference>
<dbReference type="PROSITE" id="PS50075">
    <property type="entry name" value="CARRIER"/>
    <property type="match status" value="1"/>
</dbReference>
<protein>
    <recommendedName>
        <fullName evidence="3">Fatty acid synthase</fullName>
        <ecNumber evidence="2">2.3.1.85</ecNumber>
        <ecNumber evidence="1">3.1.2.14</ecNumber>
    </recommendedName>
</protein>
<comment type="catalytic activity">
    <reaction evidence="7">
        <text>acetyl-CoA + n malonyl-CoA + 2n NADPH + 2n H(+) = a long-chain fatty acid + (n+1) CoA + n CO2 + 2n NADP(+).</text>
        <dbReference type="EC" id="2.3.1.85"/>
    </reaction>
</comment>
<dbReference type="InterPro" id="IPR049391">
    <property type="entry name" value="FAS_pseudo-KR"/>
</dbReference>
<dbReference type="EMBL" id="JAPXFL010000015">
    <property type="protein sequence ID" value="KAK9497321.1"/>
    <property type="molecule type" value="Genomic_DNA"/>
</dbReference>
<dbReference type="Pfam" id="PF08659">
    <property type="entry name" value="KR"/>
    <property type="match status" value="1"/>
</dbReference>
<dbReference type="EC" id="2.3.1.85" evidence="2"/>
<dbReference type="PANTHER" id="PTHR43775">
    <property type="entry name" value="FATTY ACID SYNTHASE"/>
    <property type="match status" value="1"/>
</dbReference>
<evidence type="ECO:0000256" key="7">
    <source>
        <dbReference type="ARBA" id="ARBA00044883"/>
    </source>
</evidence>
<dbReference type="EC" id="3.1.2.14" evidence="1"/>
<proteinExistence type="predicted"/>
<dbReference type="GO" id="GO:0004312">
    <property type="term" value="F:fatty acid synthase activity"/>
    <property type="evidence" value="ECO:0007669"/>
    <property type="project" value="UniProtKB-EC"/>
</dbReference>
<dbReference type="InterPro" id="IPR049900">
    <property type="entry name" value="PKS_mFAS_DH"/>
</dbReference>
<dbReference type="FunFam" id="3.40.50.720:FF:000209">
    <property type="entry name" value="Polyketide synthase Pks12"/>
    <property type="match status" value="1"/>
</dbReference>
<dbReference type="InterPro" id="IPR029058">
    <property type="entry name" value="AB_hydrolase_fold"/>
</dbReference>
<dbReference type="SUPFAM" id="SSF50129">
    <property type="entry name" value="GroES-like"/>
    <property type="match status" value="1"/>
</dbReference>
<dbReference type="Gene3D" id="3.10.129.110">
    <property type="entry name" value="Polyketide synthase dehydratase"/>
    <property type="match status" value="1"/>
</dbReference>
<feature type="domain" description="Carrier" evidence="9">
    <location>
        <begin position="1148"/>
        <end position="1225"/>
    </location>
</feature>
<evidence type="ECO:0000256" key="4">
    <source>
        <dbReference type="ARBA" id="ARBA00022450"/>
    </source>
</evidence>
<dbReference type="InterPro" id="IPR013968">
    <property type="entry name" value="PKS_KR"/>
</dbReference>
<dbReference type="SMART" id="SM00823">
    <property type="entry name" value="PKS_PP"/>
    <property type="match status" value="1"/>
</dbReference>
<evidence type="ECO:0000256" key="3">
    <source>
        <dbReference type="ARBA" id="ARBA00018769"/>
    </source>
</evidence>
<reference evidence="11 12" key="1">
    <citation type="submission" date="2022-12" db="EMBL/GenBank/DDBJ databases">
        <title>Chromosome-level genome assembly of true bugs.</title>
        <authorList>
            <person name="Ma L."/>
            <person name="Li H."/>
        </authorList>
    </citation>
    <scope>NUCLEOTIDE SEQUENCE [LARGE SCALE GENOMIC DNA]</scope>
    <source>
        <strain evidence="11">Lab_2022b</strain>
    </source>
</reference>
<dbReference type="Pfam" id="PF00550">
    <property type="entry name" value="PP-binding"/>
    <property type="match status" value="1"/>
</dbReference>
<evidence type="ECO:0000313" key="12">
    <source>
        <dbReference type="Proteomes" id="UP001461498"/>
    </source>
</evidence>
<feature type="region of interest" description="N-terminal hotdog fold" evidence="8">
    <location>
        <begin position="13"/>
        <end position="135"/>
    </location>
</feature>
<dbReference type="SUPFAM" id="SSF47336">
    <property type="entry name" value="ACP-like"/>
    <property type="match status" value="1"/>
</dbReference>
<organism evidence="11 12">
    <name type="scientific">Rhynocoris fuscipes</name>
    <dbReference type="NCBI Taxonomy" id="488301"/>
    <lineage>
        <taxon>Eukaryota</taxon>
        <taxon>Metazoa</taxon>
        <taxon>Ecdysozoa</taxon>
        <taxon>Arthropoda</taxon>
        <taxon>Hexapoda</taxon>
        <taxon>Insecta</taxon>
        <taxon>Pterygota</taxon>
        <taxon>Neoptera</taxon>
        <taxon>Paraneoptera</taxon>
        <taxon>Hemiptera</taxon>
        <taxon>Heteroptera</taxon>
        <taxon>Panheteroptera</taxon>
        <taxon>Cimicomorpha</taxon>
        <taxon>Reduviidae</taxon>
        <taxon>Harpactorinae</taxon>
        <taxon>Harpactorini</taxon>
        <taxon>Rhynocoris</taxon>
    </lineage>
</organism>
<dbReference type="SUPFAM" id="SSF51735">
    <property type="entry name" value="NAD(P)-binding Rossmann-fold domains"/>
    <property type="match status" value="2"/>
</dbReference>
<dbReference type="Pfam" id="PF13602">
    <property type="entry name" value="ADH_zinc_N_2"/>
    <property type="match status" value="1"/>
</dbReference>
<dbReference type="Gene3D" id="3.90.180.10">
    <property type="entry name" value="Medium-chain alcohol dehydrogenases, catalytic domain"/>
    <property type="match status" value="1"/>
</dbReference>
<dbReference type="SMART" id="SM00829">
    <property type="entry name" value="PKS_ER"/>
    <property type="match status" value="1"/>
</dbReference>
<dbReference type="Pfam" id="PF21149">
    <property type="entry name" value="FAS_pseudo-KR"/>
    <property type="match status" value="1"/>
</dbReference>
<dbReference type="InterPro" id="IPR009081">
    <property type="entry name" value="PP-bd_ACP"/>
</dbReference>
<dbReference type="PANTHER" id="PTHR43775:SF23">
    <property type="entry name" value="FATTY ACID SYNTHASE 3"/>
    <property type="match status" value="1"/>
</dbReference>
<dbReference type="InterPro" id="IPR020806">
    <property type="entry name" value="PKS_PP-bd"/>
</dbReference>